<proteinExistence type="predicted"/>
<dbReference type="Proteomes" id="UP000076038">
    <property type="component" value="Chromosome"/>
</dbReference>
<sequence length="37" mass="4158">MILGSGEFLVPGSPEYLQRFRDGLEKLRQTGTAVLYD</sequence>
<keyword evidence="2" id="KW-1185">Reference proteome</keyword>
<reference evidence="1 2" key="1">
    <citation type="journal article" date="2016" name="Genome Announc.">
        <title>Complete Genome and Plasmid Sequences for Rhodococcus fascians D188 and Draft Sequences for Rhodococcus Isolates PBTS 1 and PBTS 2.</title>
        <authorList>
            <person name="Stamler R.A."/>
            <person name="Vereecke D."/>
            <person name="Zhang Y."/>
            <person name="Schilkey F."/>
            <person name="Devitt N."/>
            <person name="Randall J.J."/>
        </authorList>
    </citation>
    <scope>NUCLEOTIDE SEQUENCE [LARGE SCALE GENOMIC DNA]</scope>
    <source>
        <strain evidence="1 2">PBTS2</strain>
    </source>
</reference>
<evidence type="ECO:0000313" key="1">
    <source>
        <dbReference type="EMBL" id="AMY22370.1"/>
    </source>
</evidence>
<name>A0A143QH49_RHOFA</name>
<dbReference type="EMBL" id="CP015220">
    <property type="protein sequence ID" value="AMY22370.1"/>
    <property type="molecule type" value="Genomic_DNA"/>
</dbReference>
<dbReference type="PATRIC" id="fig|1653479.3.peg.1074"/>
<evidence type="ECO:0000313" key="2">
    <source>
        <dbReference type="Proteomes" id="UP000076038"/>
    </source>
</evidence>
<dbReference type="AlphaFoldDB" id="A0A143QH49"/>
<gene>
    <name evidence="1" type="ORF">A3Q41_01056</name>
</gene>
<accession>A0A143QH49</accession>
<protein>
    <submittedName>
        <fullName evidence="1">Uncharacterized protein</fullName>
    </submittedName>
</protein>
<reference evidence="2" key="2">
    <citation type="submission" date="2016-04" db="EMBL/GenBank/DDBJ databases">
        <title>Complete Genome and Plasmid Sequences for Rhodococcus fascians D188 and Draft Sequences for Rhodococcus spp. Isolates PBTS 1 and PBTS 2.</title>
        <authorList>
            <person name="Stamer R."/>
            <person name="Vereecke D."/>
            <person name="Zhang Y."/>
            <person name="Schilkey F."/>
            <person name="Devitt N."/>
            <person name="Randall J."/>
        </authorList>
    </citation>
    <scope>NUCLEOTIDE SEQUENCE [LARGE SCALE GENOMIC DNA]</scope>
    <source>
        <strain evidence="2">PBTS2</strain>
    </source>
</reference>
<organism evidence="1 2">
    <name type="scientific">Rhodococcoides fascians</name>
    <name type="common">Rhodococcus fascians</name>
    <dbReference type="NCBI Taxonomy" id="1828"/>
    <lineage>
        <taxon>Bacteria</taxon>
        <taxon>Bacillati</taxon>
        <taxon>Actinomycetota</taxon>
        <taxon>Actinomycetes</taxon>
        <taxon>Mycobacteriales</taxon>
        <taxon>Nocardiaceae</taxon>
        <taxon>Rhodococcoides</taxon>
    </lineage>
</organism>
<dbReference type="KEGG" id="rhs:A3Q41_01056"/>